<dbReference type="EMBL" id="BRZA01000002">
    <property type="protein sequence ID" value="GLC88440.1"/>
    <property type="molecule type" value="Genomic_DNA"/>
</dbReference>
<dbReference type="SUPFAM" id="SSF56014">
    <property type="entry name" value="Nitrite and sulphite reductase 4Fe-4S domain-like"/>
    <property type="match status" value="1"/>
</dbReference>
<proteinExistence type="predicted"/>
<evidence type="ECO:0008006" key="6">
    <source>
        <dbReference type="Google" id="ProtNLM"/>
    </source>
</evidence>
<protein>
    <recommendedName>
        <fullName evidence="6">Nitrite reductase</fullName>
    </recommendedName>
</protein>
<keyword evidence="3" id="KW-0411">Iron-sulfur</keyword>
<dbReference type="Gene3D" id="3.30.413.10">
    <property type="entry name" value="Sulfite Reductase Hemoprotein, domain 1"/>
    <property type="match status" value="1"/>
</dbReference>
<dbReference type="RefSeq" id="WP_264988204.1">
    <property type="nucleotide sequence ID" value="NZ_BRZA01000002.1"/>
</dbReference>
<gene>
    <name evidence="4" type="ORF">LYSBPC_15670</name>
</gene>
<keyword evidence="1" id="KW-0479">Metal-binding</keyword>
<evidence type="ECO:0000256" key="1">
    <source>
        <dbReference type="ARBA" id="ARBA00022723"/>
    </source>
</evidence>
<accession>A0ABQ5NJ94</accession>
<name>A0ABQ5NJ94_9BACI</name>
<evidence type="ECO:0000256" key="2">
    <source>
        <dbReference type="ARBA" id="ARBA00023004"/>
    </source>
</evidence>
<keyword evidence="5" id="KW-1185">Reference proteome</keyword>
<dbReference type="Proteomes" id="UP001065593">
    <property type="component" value="Unassembled WGS sequence"/>
</dbReference>
<evidence type="ECO:0000313" key="4">
    <source>
        <dbReference type="EMBL" id="GLC88440.1"/>
    </source>
</evidence>
<reference evidence="4" key="1">
    <citation type="submission" date="2022-08" db="EMBL/GenBank/DDBJ databases">
        <title>Draft genome sequence of Lysinibacillus sp. strain KH24.</title>
        <authorList>
            <person name="Kanbe H."/>
            <person name="Itoh H."/>
        </authorList>
    </citation>
    <scope>NUCLEOTIDE SEQUENCE</scope>
    <source>
        <strain evidence="4">KH24</strain>
    </source>
</reference>
<sequence length="213" mass="23530">MFTMPTKTFATLKEAEAFTRLAISPGIINKHLTGQQLRLLAELEEIGAVKYSASHSLLLSVPTEQLEEVQHKLLAVKFYILPAGNCAVFKNCDFCDGEKMETLPFFTALFEKLEGYSTKRRLRIGYNACASACYNAVLDDIALIVKEDVADIYAGAIQMGKKANAGQLLYENIALTDVEPTLLKLIDTYNHSTYSLFSTFIANGGLDGTRSIR</sequence>
<evidence type="ECO:0000313" key="5">
    <source>
        <dbReference type="Proteomes" id="UP001065593"/>
    </source>
</evidence>
<evidence type="ECO:0000256" key="3">
    <source>
        <dbReference type="ARBA" id="ARBA00023014"/>
    </source>
</evidence>
<keyword evidence="2" id="KW-0408">Iron</keyword>
<comment type="caution">
    <text evidence="4">The sequence shown here is derived from an EMBL/GenBank/DDBJ whole genome shotgun (WGS) entry which is preliminary data.</text>
</comment>
<organism evidence="4 5">
    <name type="scientific">Lysinibacillus piscis</name>
    <dbReference type="NCBI Taxonomy" id="2518931"/>
    <lineage>
        <taxon>Bacteria</taxon>
        <taxon>Bacillati</taxon>
        <taxon>Bacillota</taxon>
        <taxon>Bacilli</taxon>
        <taxon>Bacillales</taxon>
        <taxon>Bacillaceae</taxon>
        <taxon>Lysinibacillus</taxon>
    </lineage>
</organism>
<dbReference type="InterPro" id="IPR045854">
    <property type="entry name" value="NO2/SO3_Rdtase_4Fe4S_sf"/>
</dbReference>